<evidence type="ECO:0000313" key="2">
    <source>
        <dbReference type="Proteomes" id="UP001303046"/>
    </source>
</evidence>
<dbReference type="Proteomes" id="UP001303046">
    <property type="component" value="Unassembled WGS sequence"/>
</dbReference>
<comment type="caution">
    <text evidence="1">The sequence shown here is derived from an EMBL/GenBank/DDBJ whole genome shotgun (WGS) entry which is preliminary data.</text>
</comment>
<protein>
    <recommendedName>
        <fullName evidence="3">Reverse transcriptase domain-containing protein</fullName>
    </recommendedName>
</protein>
<keyword evidence="2" id="KW-1185">Reference proteome</keyword>
<evidence type="ECO:0000313" key="1">
    <source>
        <dbReference type="EMBL" id="KAK6756895.1"/>
    </source>
</evidence>
<reference evidence="1 2" key="1">
    <citation type="submission" date="2023-08" db="EMBL/GenBank/DDBJ databases">
        <title>A Necator americanus chromosomal reference genome.</title>
        <authorList>
            <person name="Ilik V."/>
            <person name="Petrzelkova K.J."/>
            <person name="Pardy F."/>
            <person name="Fuh T."/>
            <person name="Niatou-Singa F.S."/>
            <person name="Gouil Q."/>
            <person name="Baker L."/>
            <person name="Ritchie M.E."/>
            <person name="Jex A.R."/>
            <person name="Gazzola D."/>
            <person name="Li H."/>
            <person name="Toshio Fujiwara R."/>
            <person name="Zhan B."/>
            <person name="Aroian R.V."/>
            <person name="Pafco B."/>
            <person name="Schwarz E.M."/>
        </authorList>
    </citation>
    <scope>NUCLEOTIDE SEQUENCE [LARGE SCALE GENOMIC DNA]</scope>
    <source>
        <strain evidence="1 2">Aroian</strain>
        <tissue evidence="1">Whole animal</tissue>
    </source>
</reference>
<organism evidence="1 2">
    <name type="scientific">Necator americanus</name>
    <name type="common">Human hookworm</name>
    <dbReference type="NCBI Taxonomy" id="51031"/>
    <lineage>
        <taxon>Eukaryota</taxon>
        <taxon>Metazoa</taxon>
        <taxon>Ecdysozoa</taxon>
        <taxon>Nematoda</taxon>
        <taxon>Chromadorea</taxon>
        <taxon>Rhabditida</taxon>
        <taxon>Rhabditina</taxon>
        <taxon>Rhabditomorpha</taxon>
        <taxon>Strongyloidea</taxon>
        <taxon>Ancylostomatidae</taxon>
        <taxon>Bunostominae</taxon>
        <taxon>Necator</taxon>
    </lineage>
</organism>
<sequence>MQLAFEGLRLKPLSTLLIKTVLSTPPVPMEYQESSFACLMIRINEQLLQLEPHAGCTTPSEVATRVRQEPVAGTLLFNLAIDDIMRRTVDQCPADIILAPSGRPLTDLEYADDVVVYCGKQSKTVTCYQPVELCSKTAYLDEDAGNRVRQ</sequence>
<name>A0ABR1E2T2_NECAM</name>
<proteinExistence type="predicted"/>
<dbReference type="EMBL" id="JAVFWL010000005">
    <property type="protein sequence ID" value="KAK6756895.1"/>
    <property type="molecule type" value="Genomic_DNA"/>
</dbReference>
<evidence type="ECO:0008006" key="3">
    <source>
        <dbReference type="Google" id="ProtNLM"/>
    </source>
</evidence>
<accession>A0ABR1E2T2</accession>
<gene>
    <name evidence="1" type="primary">Necator_chrV.g19782</name>
    <name evidence="1" type="ORF">RB195_014990</name>
</gene>